<evidence type="ECO:0000256" key="1">
    <source>
        <dbReference type="SAM" id="MobiDB-lite"/>
    </source>
</evidence>
<reference evidence="4 5" key="1">
    <citation type="submission" date="2018-12" db="EMBL/GenBank/DDBJ databases">
        <authorList>
            <person name="Toschakov S.V."/>
        </authorList>
    </citation>
    <scope>NUCLEOTIDE SEQUENCE [LARGE SCALE GENOMIC DNA]</scope>
    <source>
        <strain evidence="4 5">GM2012</strain>
    </source>
</reference>
<dbReference type="InterPro" id="IPR011933">
    <property type="entry name" value="Double_TM_dom"/>
</dbReference>
<accession>A0A432MFS0</accession>
<dbReference type="SUPFAM" id="SSF52317">
    <property type="entry name" value="Class I glutamine amidotransferase-like"/>
    <property type="match status" value="1"/>
</dbReference>
<evidence type="ECO:0000259" key="3">
    <source>
        <dbReference type="PROSITE" id="PS50234"/>
    </source>
</evidence>
<evidence type="ECO:0000256" key="2">
    <source>
        <dbReference type="SAM" id="Phobius"/>
    </source>
</evidence>
<feature type="domain" description="VWFA" evidence="3">
    <location>
        <begin position="147"/>
        <end position="343"/>
    </location>
</feature>
<feature type="compositionally biased region" description="Low complexity" evidence="1">
    <location>
        <begin position="11"/>
        <end position="24"/>
    </location>
</feature>
<reference evidence="4 5" key="2">
    <citation type="submission" date="2019-01" db="EMBL/GenBank/DDBJ databases">
        <title>Tautonia sociabilis, a novel thermotolerant planctomycete of Isosphaeraceae family, isolated from a 4000 m deep subterranean habitat.</title>
        <authorList>
            <person name="Kovaleva O.L."/>
            <person name="Elcheninov A.G."/>
            <person name="Van Heerden E."/>
            <person name="Toshchakov S.V."/>
            <person name="Novikov A."/>
            <person name="Bonch-Osmolovskaya E.A."/>
            <person name="Kublanov I.V."/>
        </authorList>
    </citation>
    <scope>NUCLEOTIDE SEQUENCE [LARGE SCALE GENOMIC DNA]</scope>
    <source>
        <strain evidence="4 5">GM2012</strain>
    </source>
</reference>
<dbReference type="PANTHER" id="PTHR37464:SF1">
    <property type="entry name" value="BLL2463 PROTEIN"/>
    <property type="match status" value="1"/>
</dbReference>
<dbReference type="NCBIfam" id="TIGR02226">
    <property type="entry name" value="two_anch"/>
    <property type="match status" value="1"/>
</dbReference>
<feature type="compositionally biased region" description="Pro residues" evidence="1">
    <location>
        <begin position="25"/>
        <end position="42"/>
    </location>
</feature>
<sequence length="795" mass="82174">MVDRTGLIVNRSRSPGSGQPSRIEPSPPAPDAPRSRPPQPEPAPRRPPDGGPRVSFANAAMLLGLLGVALPVLIHLLSRRRVPTVPWGAMQFLELGRRARTRIRLAEWLLLAARMLLLAVVALAAARPIWSAGPSPGADGEGRGARDVVLVVDGSAGMARRGGGTSPAEQAGRWASAFLDALGPGDRVALVRAGERPRPVLDPPSVDPDRLRAALDALPPPAGSGDLPAALAEAFRILEQGGRNPTAEVVVLTDGSRGPWTPDDLGRWRLLRELFDRLPRPTRIAVEAFPVAPDAGASDGMVLDVRASRPLVAPGGTIVVSASIRNLGPAPLDRPVELLIDGVPAPGSTRAVGPLPPGGTAAVEFRATLRDRGSHAVAVRLVPGSAPDPLSSNDEAAAVVAVAEALPVLLVDGEPGLEPMTGEVDFLRAALAPRGEESPQVRAEVVPAEGLDAKALSGCRVLVLANVDRLAPAQLDAVSAFLDRGGGVLVLPGDRTRADSWNADAYRGGLGWLPARLGPTRGRFLGREAVARPSPASFSGAVLGPLGRGESPPLGSASLFSYVTLEPAEADGRPPASVAGRLDTGDPWLVERPAGAGRVAVLAGPLDAEGGTLPANPDFVPFVHRLVSRLADPDPGARASRAGEPILVPIDPAPPADLASVPVRTPSGRVAAAPIDRAVDPGAPPAFARLDDPDEPGLYRFDLPGGPSYRLVSGADAQARDDAPLSPSDRQALADGWPLAFSGELAGDAPVPSARPLWRALLLAALAGLCLEVWLTNRLALRRGSPVSSMEPAGG</sequence>
<dbReference type="Proteomes" id="UP000280296">
    <property type="component" value="Unassembled WGS sequence"/>
</dbReference>
<comment type="caution">
    <text evidence="4">The sequence shown here is derived from an EMBL/GenBank/DDBJ whole genome shotgun (WGS) entry which is preliminary data.</text>
</comment>
<protein>
    <submittedName>
        <fullName evidence="4">VWA domain-containing protein</fullName>
    </submittedName>
</protein>
<organism evidence="4 5">
    <name type="scientific">Tautonia sociabilis</name>
    <dbReference type="NCBI Taxonomy" id="2080755"/>
    <lineage>
        <taxon>Bacteria</taxon>
        <taxon>Pseudomonadati</taxon>
        <taxon>Planctomycetota</taxon>
        <taxon>Planctomycetia</taxon>
        <taxon>Isosphaerales</taxon>
        <taxon>Isosphaeraceae</taxon>
        <taxon>Tautonia</taxon>
    </lineage>
</organism>
<feature type="transmembrane region" description="Helical" evidence="2">
    <location>
        <begin position="56"/>
        <end position="77"/>
    </location>
</feature>
<dbReference type="EMBL" id="RYZH01000041">
    <property type="protein sequence ID" value="RUL85268.1"/>
    <property type="molecule type" value="Genomic_DNA"/>
</dbReference>
<dbReference type="InterPro" id="IPR024163">
    <property type="entry name" value="Aerotolerance_reg_N"/>
</dbReference>
<keyword evidence="2" id="KW-1133">Transmembrane helix</keyword>
<dbReference type="InterPro" id="IPR036465">
    <property type="entry name" value="vWFA_dom_sf"/>
</dbReference>
<dbReference type="Pfam" id="PF13519">
    <property type="entry name" value="VWA_2"/>
    <property type="match status" value="1"/>
</dbReference>
<dbReference type="InterPro" id="IPR002035">
    <property type="entry name" value="VWF_A"/>
</dbReference>
<dbReference type="Gene3D" id="3.40.50.880">
    <property type="match status" value="1"/>
</dbReference>
<dbReference type="AlphaFoldDB" id="A0A432MFS0"/>
<dbReference type="Gene3D" id="2.60.40.10">
    <property type="entry name" value="Immunoglobulins"/>
    <property type="match status" value="1"/>
</dbReference>
<evidence type="ECO:0000313" key="5">
    <source>
        <dbReference type="Proteomes" id="UP000280296"/>
    </source>
</evidence>
<feature type="region of interest" description="Disordered" evidence="1">
    <location>
        <begin position="1"/>
        <end position="52"/>
    </location>
</feature>
<dbReference type="PROSITE" id="PS50234">
    <property type="entry name" value="VWFA"/>
    <property type="match status" value="1"/>
</dbReference>
<dbReference type="CDD" id="cd00198">
    <property type="entry name" value="vWFA"/>
    <property type="match status" value="1"/>
</dbReference>
<proteinExistence type="predicted"/>
<dbReference type="SMART" id="SM00327">
    <property type="entry name" value="VWA"/>
    <property type="match status" value="1"/>
</dbReference>
<gene>
    <name evidence="4" type="ORF">TsocGM_18840</name>
</gene>
<dbReference type="SUPFAM" id="SSF53300">
    <property type="entry name" value="vWA-like"/>
    <property type="match status" value="1"/>
</dbReference>
<evidence type="ECO:0000313" key="4">
    <source>
        <dbReference type="EMBL" id="RUL85268.1"/>
    </source>
</evidence>
<name>A0A432MFS0_9BACT</name>
<keyword evidence="2" id="KW-0812">Transmembrane</keyword>
<dbReference type="InterPro" id="IPR013783">
    <property type="entry name" value="Ig-like_fold"/>
</dbReference>
<feature type="transmembrane region" description="Helical" evidence="2">
    <location>
        <begin position="105"/>
        <end position="126"/>
    </location>
</feature>
<dbReference type="PANTHER" id="PTHR37464">
    <property type="entry name" value="BLL2463 PROTEIN"/>
    <property type="match status" value="1"/>
</dbReference>
<dbReference type="Pfam" id="PF07584">
    <property type="entry name" value="BatA"/>
    <property type="match status" value="1"/>
</dbReference>
<dbReference type="InterPro" id="IPR029062">
    <property type="entry name" value="Class_I_gatase-like"/>
</dbReference>
<keyword evidence="5" id="KW-1185">Reference proteome</keyword>
<keyword evidence="2" id="KW-0472">Membrane</keyword>
<dbReference type="Gene3D" id="3.40.50.410">
    <property type="entry name" value="von Willebrand factor, type A domain"/>
    <property type="match status" value="1"/>
</dbReference>